<keyword evidence="9 14" id="KW-0560">Oxidoreductase</keyword>
<dbReference type="PRINTS" id="PR00463">
    <property type="entry name" value="EP450I"/>
</dbReference>
<dbReference type="GO" id="GO:0004497">
    <property type="term" value="F:monooxygenase activity"/>
    <property type="evidence" value="ECO:0007669"/>
    <property type="project" value="UniProtKB-KW"/>
</dbReference>
<evidence type="ECO:0000256" key="4">
    <source>
        <dbReference type="ARBA" id="ARBA00010617"/>
    </source>
</evidence>
<dbReference type="InterPro" id="IPR002401">
    <property type="entry name" value="Cyt_P450_E_grp-I"/>
</dbReference>
<keyword evidence="5 13" id="KW-0349">Heme</keyword>
<evidence type="ECO:0000256" key="11">
    <source>
        <dbReference type="ARBA" id="ARBA00023033"/>
    </source>
</evidence>
<evidence type="ECO:0000256" key="1">
    <source>
        <dbReference type="ARBA" id="ARBA00001971"/>
    </source>
</evidence>
<dbReference type="Proteomes" id="UP000053319">
    <property type="component" value="Unassembled WGS sequence"/>
</dbReference>
<evidence type="ECO:0000256" key="6">
    <source>
        <dbReference type="ARBA" id="ARBA00022692"/>
    </source>
</evidence>
<dbReference type="PRINTS" id="PR00385">
    <property type="entry name" value="P450"/>
</dbReference>
<dbReference type="RefSeq" id="XP_007365549.1">
    <property type="nucleotide sequence ID" value="XM_007365487.1"/>
</dbReference>
<comment type="cofactor">
    <cofactor evidence="1 13">
        <name>heme</name>
        <dbReference type="ChEBI" id="CHEBI:30413"/>
    </cofactor>
</comment>
<keyword evidence="6 15" id="KW-0812">Transmembrane</keyword>
<evidence type="ECO:0000256" key="5">
    <source>
        <dbReference type="ARBA" id="ARBA00022617"/>
    </source>
</evidence>
<dbReference type="GeneID" id="18833590"/>
<dbReference type="InterPro" id="IPR017972">
    <property type="entry name" value="Cyt_P450_CS"/>
</dbReference>
<dbReference type="EMBL" id="JH719408">
    <property type="protein sequence ID" value="EJF61848.1"/>
    <property type="molecule type" value="Genomic_DNA"/>
</dbReference>
<evidence type="ECO:0000256" key="12">
    <source>
        <dbReference type="ARBA" id="ARBA00023136"/>
    </source>
</evidence>
<comment type="pathway">
    <text evidence="3">Secondary metabolite biosynthesis.</text>
</comment>
<dbReference type="PROSITE" id="PS00086">
    <property type="entry name" value="CYTOCHROME_P450"/>
    <property type="match status" value="1"/>
</dbReference>
<dbReference type="OMA" id="EDKEHMP"/>
<protein>
    <submittedName>
        <fullName evidence="16">Cytochrome P450</fullName>
    </submittedName>
</protein>
<dbReference type="SUPFAM" id="SSF48264">
    <property type="entry name" value="Cytochrome P450"/>
    <property type="match status" value="1"/>
</dbReference>
<dbReference type="InterPro" id="IPR001128">
    <property type="entry name" value="Cyt_P450"/>
</dbReference>
<evidence type="ECO:0000256" key="8">
    <source>
        <dbReference type="ARBA" id="ARBA00022989"/>
    </source>
</evidence>
<dbReference type="Pfam" id="PF00067">
    <property type="entry name" value="p450"/>
    <property type="match status" value="1"/>
</dbReference>
<dbReference type="Gene3D" id="1.10.630.10">
    <property type="entry name" value="Cytochrome P450"/>
    <property type="match status" value="1"/>
</dbReference>
<gene>
    <name evidence="16" type="ORF">DICSQDRAFT_105559</name>
</gene>
<keyword evidence="10 13" id="KW-0408">Iron</keyword>
<reference evidence="16 17" key="1">
    <citation type="journal article" date="2012" name="Science">
        <title>The Paleozoic origin of enzymatic lignin decomposition reconstructed from 31 fungal genomes.</title>
        <authorList>
            <person name="Floudas D."/>
            <person name="Binder M."/>
            <person name="Riley R."/>
            <person name="Barry K."/>
            <person name="Blanchette R.A."/>
            <person name="Henrissat B."/>
            <person name="Martinez A.T."/>
            <person name="Otillar R."/>
            <person name="Spatafora J.W."/>
            <person name="Yadav J.S."/>
            <person name="Aerts A."/>
            <person name="Benoit I."/>
            <person name="Boyd A."/>
            <person name="Carlson A."/>
            <person name="Copeland A."/>
            <person name="Coutinho P.M."/>
            <person name="de Vries R.P."/>
            <person name="Ferreira P."/>
            <person name="Findley K."/>
            <person name="Foster B."/>
            <person name="Gaskell J."/>
            <person name="Glotzer D."/>
            <person name="Gorecki P."/>
            <person name="Heitman J."/>
            <person name="Hesse C."/>
            <person name="Hori C."/>
            <person name="Igarashi K."/>
            <person name="Jurgens J.A."/>
            <person name="Kallen N."/>
            <person name="Kersten P."/>
            <person name="Kohler A."/>
            <person name="Kuees U."/>
            <person name="Kumar T.K.A."/>
            <person name="Kuo A."/>
            <person name="LaButti K."/>
            <person name="Larrondo L.F."/>
            <person name="Lindquist E."/>
            <person name="Ling A."/>
            <person name="Lombard V."/>
            <person name="Lucas S."/>
            <person name="Lundell T."/>
            <person name="Martin R."/>
            <person name="McLaughlin D.J."/>
            <person name="Morgenstern I."/>
            <person name="Morin E."/>
            <person name="Murat C."/>
            <person name="Nagy L.G."/>
            <person name="Nolan M."/>
            <person name="Ohm R.A."/>
            <person name="Patyshakuliyeva A."/>
            <person name="Rokas A."/>
            <person name="Ruiz-Duenas F.J."/>
            <person name="Sabat G."/>
            <person name="Salamov A."/>
            <person name="Samejima M."/>
            <person name="Schmutz J."/>
            <person name="Slot J.C."/>
            <person name="St John F."/>
            <person name="Stenlid J."/>
            <person name="Sun H."/>
            <person name="Sun S."/>
            <person name="Syed K."/>
            <person name="Tsang A."/>
            <person name="Wiebenga A."/>
            <person name="Young D."/>
            <person name="Pisabarro A."/>
            <person name="Eastwood D.C."/>
            <person name="Martin F."/>
            <person name="Cullen D."/>
            <person name="Grigoriev I.V."/>
            <person name="Hibbett D.S."/>
        </authorList>
    </citation>
    <scope>NUCLEOTIDE SEQUENCE [LARGE SCALE GENOMIC DNA]</scope>
    <source>
        <strain evidence="16 17">LYAD-421 SS1</strain>
    </source>
</reference>
<dbReference type="InterPro" id="IPR036396">
    <property type="entry name" value="Cyt_P450_sf"/>
</dbReference>
<dbReference type="PANTHER" id="PTHR46300">
    <property type="entry name" value="P450, PUTATIVE (EUROFUNG)-RELATED-RELATED"/>
    <property type="match status" value="1"/>
</dbReference>
<keyword evidence="8 15" id="KW-1133">Transmembrane helix</keyword>
<evidence type="ECO:0000256" key="3">
    <source>
        <dbReference type="ARBA" id="ARBA00005179"/>
    </source>
</evidence>
<sequence>MVNGSENISSVAAIFAATAFRVSANAAPFVLALLTFVLVKQHVQRRRMPPGPRGLPFIGNKHQVPSIKPWRQFAEWNKQYGPVVSLYLGSTPVIVLGTAQAAWDLLEKRSDIYSSRPRFVVAGEILSDNKRGLMLPNGEPWRKWRKVLHTGFHSRRADTYNEIQSLESTVLLHQLLTEPQDWERHLQRFAASVATSVTYGRRVESVDEWIVKENMSAMDSSSESTSIASGETVLTTLPLSIPGKYLVESWPWLMKLPRSMQWFRREPEDRRQRDIKLLTHLVDDVKKRMADGTTPDCLTSQTVTNQSKNGMSDLEIAYAVSSPFGAGIETTSGTLCVFFLAMLHFPEVMKKAQDELDKVVGPDRLPGFEDRDRLPYLHALMNETLRWRPIAVLGGTPHAVIADDEYNGMYIPKGSTVFGNLAGIMHDPVMFPYPDDFRPERFLVTTDPRLQDFDLPFGFGRRICVGMHLAKNSLFITMSRILWAFDILPAVGGDGRPILPDPWNFTNGFNSKPVSFPCALRCRSPKVTECIEREWDAAKERLGRWQ</sequence>
<dbReference type="InterPro" id="IPR050364">
    <property type="entry name" value="Cytochrome_P450_fung"/>
</dbReference>
<dbReference type="HOGENOM" id="CLU_001570_2_1_1"/>
<organism evidence="16 17">
    <name type="scientific">Dichomitus squalens (strain LYAD-421)</name>
    <name type="common">Western red white-rot fungus</name>
    <dbReference type="NCBI Taxonomy" id="732165"/>
    <lineage>
        <taxon>Eukaryota</taxon>
        <taxon>Fungi</taxon>
        <taxon>Dikarya</taxon>
        <taxon>Basidiomycota</taxon>
        <taxon>Agaricomycotina</taxon>
        <taxon>Agaricomycetes</taxon>
        <taxon>Polyporales</taxon>
        <taxon>Polyporaceae</taxon>
        <taxon>Dichomitus</taxon>
    </lineage>
</organism>
<dbReference type="GO" id="GO:0016020">
    <property type="term" value="C:membrane"/>
    <property type="evidence" value="ECO:0007669"/>
    <property type="project" value="UniProtKB-SubCell"/>
</dbReference>
<feature type="binding site" description="axial binding residue" evidence="13">
    <location>
        <position position="464"/>
    </location>
    <ligand>
        <name>heme</name>
        <dbReference type="ChEBI" id="CHEBI:30413"/>
    </ligand>
    <ligandPart>
        <name>Fe</name>
        <dbReference type="ChEBI" id="CHEBI:18248"/>
    </ligandPart>
</feature>
<feature type="transmembrane region" description="Helical" evidence="15">
    <location>
        <begin position="12"/>
        <end position="39"/>
    </location>
</feature>
<dbReference type="KEGG" id="dsq:DICSQDRAFT_105559"/>
<evidence type="ECO:0000256" key="10">
    <source>
        <dbReference type="ARBA" id="ARBA00023004"/>
    </source>
</evidence>
<evidence type="ECO:0000256" key="15">
    <source>
        <dbReference type="SAM" id="Phobius"/>
    </source>
</evidence>
<evidence type="ECO:0000256" key="7">
    <source>
        <dbReference type="ARBA" id="ARBA00022723"/>
    </source>
</evidence>
<comment type="similarity">
    <text evidence="4 14">Belongs to the cytochrome P450 family.</text>
</comment>
<dbReference type="CDD" id="cd11065">
    <property type="entry name" value="CYP64-like"/>
    <property type="match status" value="1"/>
</dbReference>
<dbReference type="PANTHER" id="PTHR46300:SF4">
    <property type="entry name" value="CYTOCHROME P450 98A3"/>
    <property type="match status" value="1"/>
</dbReference>
<evidence type="ECO:0000256" key="2">
    <source>
        <dbReference type="ARBA" id="ARBA00004370"/>
    </source>
</evidence>
<dbReference type="GO" id="GO:0005506">
    <property type="term" value="F:iron ion binding"/>
    <property type="evidence" value="ECO:0007669"/>
    <property type="project" value="InterPro"/>
</dbReference>
<evidence type="ECO:0000313" key="16">
    <source>
        <dbReference type="EMBL" id="EJF61848.1"/>
    </source>
</evidence>
<dbReference type="AlphaFoldDB" id="R7T0T9"/>
<keyword evidence="7 13" id="KW-0479">Metal-binding</keyword>
<name>R7T0T9_DICSQ</name>
<evidence type="ECO:0000256" key="13">
    <source>
        <dbReference type="PIRSR" id="PIRSR602401-1"/>
    </source>
</evidence>
<dbReference type="GO" id="GO:0020037">
    <property type="term" value="F:heme binding"/>
    <property type="evidence" value="ECO:0007669"/>
    <property type="project" value="InterPro"/>
</dbReference>
<dbReference type="GO" id="GO:0016705">
    <property type="term" value="F:oxidoreductase activity, acting on paired donors, with incorporation or reduction of molecular oxygen"/>
    <property type="evidence" value="ECO:0007669"/>
    <property type="project" value="InterPro"/>
</dbReference>
<keyword evidence="12 15" id="KW-0472">Membrane</keyword>
<keyword evidence="11 14" id="KW-0503">Monooxygenase</keyword>
<evidence type="ECO:0000256" key="14">
    <source>
        <dbReference type="RuleBase" id="RU000461"/>
    </source>
</evidence>
<proteinExistence type="inferred from homology"/>
<evidence type="ECO:0000313" key="17">
    <source>
        <dbReference type="Proteomes" id="UP000053319"/>
    </source>
</evidence>
<dbReference type="OrthoDB" id="1055148at2759"/>
<accession>R7T0T9</accession>
<evidence type="ECO:0000256" key="9">
    <source>
        <dbReference type="ARBA" id="ARBA00023002"/>
    </source>
</evidence>
<comment type="subcellular location">
    <subcellularLocation>
        <location evidence="2">Membrane</location>
    </subcellularLocation>
</comment>